<keyword evidence="3" id="KW-1133">Transmembrane helix</keyword>
<evidence type="ECO:0000259" key="4">
    <source>
        <dbReference type="PROSITE" id="PS50142"/>
    </source>
</evidence>
<feature type="compositionally biased region" description="Basic residues" evidence="2">
    <location>
        <begin position="902"/>
        <end position="911"/>
    </location>
</feature>
<keyword evidence="1" id="KW-0378">Hydrolase</keyword>
<feature type="region of interest" description="Disordered" evidence="2">
    <location>
        <begin position="383"/>
        <end position="404"/>
    </location>
</feature>
<accession>A0A7S2UHJ0</accession>
<sequence>MNALHQQQKLSLIPPASVESGGMRLFPIETQQDPDQPENATDDDMSILSDLGFTSEEDEEEEHTEESELEGSSLVDDADSLDHESPSSLAMRIAQGVLDRHTEKDPISSLYEHYQKQQVSPTAVSIKQCFIDQELLNTKEGQLYWTSTFTCPLTGTVHAAGLPVHFLLQNMNGESLRQELEDSIFCQFEVLEDGLIYFKTKKAAQKSAAVCALEYFQHGSGDVNKTMVHSLTEAEAWLESSPPDISVILGTPSDTVISSPSKERPGSIVGNDVISSPPQVRRVLDAAQNIQRGRRAHYSSWVNILYELGVTSSGLTIDFREKLPNENLSSKRTGLVPTQLCCVMSITIPIIVTVVGAPCSTKMAALQSAMGLVKEEVRRQLGSGPTERLIQRQKEQPVDDEMDEKEKIMKCRRPLGTHTYPLYPWANSPSQQKSPRKTIFYLYELCFLTKDGSKNYISDRMGLAEQTTTRLGILFPEDPANGISKEGYYQASFTIPGPHGDKPGIVRLTNRTVVDLSEVPHIVSKEFHGRESEKKIERQLIMMHNFNCIIDGWKTYGFKQNARGNNDIGKVSSDISLSDRTYLFVPLRRPNQTSSSNRGARIEESLVIEWNLLWRIYHGKVDTLVLSFTQVWLPFMGNVDLRVFVAIFGIISVASFIPIVFEESVLRIFSLVSKFVPIQLFRFPVNIKWQNIKACHMILAGALSGLVAFSLFLFRMIAPSIDSIPEEELRNRFLVQRKPANNRVMYVDCTIDQTLEMTARSPLLSIRAKRELDIERKNAFFKSYQLDMTTASFADYYWKRYGIRLSHPNRALRPVNSVTRHVDHDFALAGGPNQVGVDNEREMEETEPLYIIPELGQALPMPRDVLYMCRHAPKFMTPLERHFELSLVAQELREWGDAVSSRMHHPSKSRRRPEEPNTVKPCMPSVGDSLTFISRLQEATTVTPCVTYQRLEFLGDAVLTYFVAVNMMARNSRLQWDFDDLGRIGSDSATNKALVDAALRVGFSQVIWAGRRKWRNAQRFPSSQKRLIPTHSQNERASALLEYSQSHHSTELSDHHLSDVIESLLAVLYLEEINTGGTGDMCIGMLDHLKLPLPDNEDKSITNGWPWFCAMGSCLRTGYPFELDQGWKKELIKLGTTIYCQHQVLEVLEKGYKELVSSFQHLASESKLNDTFLSQRSKILLMSALFDDSLESEESSLDMAGEIAFDNSEPNDRDSASLGANPTAATDGLIRVALLRDTLFVVGNSSLCLCLTTELYQRYPDATAGDLHLLLTCAQADDVLVYVLVKNGIHRYLYDQSSTAIAKFLPAMLLADIKGSKLWEKRKGWILPGGIEEFRSRCKMPTSLPSENDKAAPNPRYVGLTGGRLCGHSSKLPLDLTEDLAFSMKAIVGALTLCLGLDGMWKCIGPLFDELMLLSADELRKEFGSVSSICRTYQRGHESTEAKEFR</sequence>
<dbReference type="InterPro" id="IPR000999">
    <property type="entry name" value="RNase_III_dom"/>
</dbReference>
<gene>
    <name evidence="5" type="ORF">ASEP1449_LOCUS11821</name>
</gene>
<protein>
    <recommendedName>
        <fullName evidence="4">RNase III domain-containing protein</fullName>
    </recommendedName>
</protein>
<evidence type="ECO:0000256" key="1">
    <source>
        <dbReference type="ARBA" id="ARBA00022801"/>
    </source>
</evidence>
<evidence type="ECO:0000256" key="2">
    <source>
        <dbReference type="SAM" id="MobiDB-lite"/>
    </source>
</evidence>
<feature type="transmembrane region" description="Helical" evidence="3">
    <location>
        <begin position="697"/>
        <end position="718"/>
    </location>
</feature>
<keyword evidence="3" id="KW-0472">Membrane</keyword>
<feature type="compositionally biased region" description="Acidic residues" evidence="2">
    <location>
        <begin position="55"/>
        <end position="69"/>
    </location>
</feature>
<dbReference type="PANTHER" id="PTHR14950:SF37">
    <property type="entry name" value="ENDORIBONUCLEASE DICER"/>
    <property type="match status" value="1"/>
</dbReference>
<feature type="region of interest" description="Disordered" evidence="2">
    <location>
        <begin position="899"/>
        <end position="921"/>
    </location>
</feature>
<feature type="transmembrane region" description="Helical" evidence="3">
    <location>
        <begin position="643"/>
        <end position="661"/>
    </location>
</feature>
<dbReference type="PROSITE" id="PS50142">
    <property type="entry name" value="RNASE_3_2"/>
    <property type="match status" value="2"/>
</dbReference>
<dbReference type="Pfam" id="PF00636">
    <property type="entry name" value="Ribonuclease_3"/>
    <property type="match status" value="1"/>
</dbReference>
<dbReference type="InterPro" id="IPR036389">
    <property type="entry name" value="RNase_III_sf"/>
</dbReference>
<dbReference type="GO" id="GO:0006396">
    <property type="term" value="P:RNA processing"/>
    <property type="evidence" value="ECO:0007669"/>
    <property type="project" value="InterPro"/>
</dbReference>
<evidence type="ECO:0000256" key="3">
    <source>
        <dbReference type="SAM" id="Phobius"/>
    </source>
</evidence>
<feature type="domain" description="RNase III" evidence="4">
    <location>
        <begin position="948"/>
        <end position="1073"/>
    </location>
</feature>
<dbReference type="EMBL" id="HBHQ01017676">
    <property type="protein sequence ID" value="CAD9819988.1"/>
    <property type="molecule type" value="Transcribed_RNA"/>
</dbReference>
<feature type="compositionally biased region" description="Polar residues" evidence="2">
    <location>
        <begin position="1"/>
        <end position="10"/>
    </location>
</feature>
<dbReference type="SUPFAM" id="SSF69065">
    <property type="entry name" value="RNase III domain-like"/>
    <property type="match status" value="2"/>
</dbReference>
<organism evidence="5">
    <name type="scientific">Attheya septentrionalis</name>
    <dbReference type="NCBI Taxonomy" id="420275"/>
    <lineage>
        <taxon>Eukaryota</taxon>
        <taxon>Sar</taxon>
        <taxon>Stramenopiles</taxon>
        <taxon>Ochrophyta</taxon>
        <taxon>Bacillariophyta</taxon>
        <taxon>Coscinodiscophyceae</taxon>
        <taxon>Chaetocerotophycidae</taxon>
        <taxon>Chaetocerotales</taxon>
        <taxon>Attheyaceae</taxon>
        <taxon>Attheya</taxon>
    </lineage>
</organism>
<feature type="domain" description="RNase III" evidence="4">
    <location>
        <begin position="1236"/>
        <end position="1293"/>
    </location>
</feature>
<dbReference type="PANTHER" id="PTHR14950">
    <property type="entry name" value="DICER-RELATED"/>
    <property type="match status" value="1"/>
</dbReference>
<dbReference type="GO" id="GO:0004525">
    <property type="term" value="F:ribonuclease III activity"/>
    <property type="evidence" value="ECO:0007669"/>
    <property type="project" value="InterPro"/>
</dbReference>
<proteinExistence type="predicted"/>
<dbReference type="PROSITE" id="PS00517">
    <property type="entry name" value="RNASE_3_1"/>
    <property type="match status" value="1"/>
</dbReference>
<reference evidence="5" key="1">
    <citation type="submission" date="2021-01" db="EMBL/GenBank/DDBJ databases">
        <authorList>
            <person name="Corre E."/>
            <person name="Pelletier E."/>
            <person name="Niang G."/>
            <person name="Scheremetjew M."/>
            <person name="Finn R."/>
            <person name="Kale V."/>
            <person name="Holt S."/>
            <person name="Cochrane G."/>
            <person name="Meng A."/>
            <person name="Brown T."/>
            <person name="Cohen L."/>
        </authorList>
    </citation>
    <scope>NUCLEOTIDE SEQUENCE</scope>
    <source>
        <strain evidence="5">CCMP2084</strain>
    </source>
</reference>
<dbReference type="Gene3D" id="1.10.1520.10">
    <property type="entry name" value="Ribonuclease III domain"/>
    <property type="match status" value="2"/>
</dbReference>
<name>A0A7S2UHJ0_9STRA</name>
<evidence type="ECO:0000313" key="5">
    <source>
        <dbReference type="EMBL" id="CAD9819988.1"/>
    </source>
</evidence>
<keyword evidence="3" id="KW-0812">Transmembrane</keyword>
<feature type="region of interest" description="Disordered" evidence="2">
    <location>
        <begin position="1"/>
        <end position="86"/>
    </location>
</feature>